<evidence type="ECO:0000313" key="2">
    <source>
        <dbReference type="Proteomes" id="UP000035642"/>
    </source>
</evidence>
<feature type="region of interest" description="Disordered" evidence="1">
    <location>
        <begin position="192"/>
        <end position="212"/>
    </location>
</feature>
<evidence type="ECO:0000313" key="3">
    <source>
        <dbReference type="WBParaSite" id="ACAC_0000711301-mRNA-1"/>
    </source>
</evidence>
<dbReference type="WBParaSite" id="ACAC_0000711301-mRNA-1">
    <property type="protein sequence ID" value="ACAC_0000711301-mRNA-1"/>
    <property type="gene ID" value="ACAC_0000711301"/>
</dbReference>
<dbReference type="Proteomes" id="UP000035642">
    <property type="component" value="Unassembled WGS sequence"/>
</dbReference>
<proteinExistence type="predicted"/>
<keyword evidence="2" id="KW-1185">Reference proteome</keyword>
<sequence>MMINELNEAGKKIGHRINRKTQFMKSPWCEGEKIELDGSLIAETPSYVCLWRSMNMKNNVKEELNKRRRTAWAAFGFLEEAFDRLKDPKIRAHLFDSTVLSALYYAAETWVDTSTTSRIPRTTHRMLERCFLKYNRHFRYLAGTRSSDLQNLLHLRGPGKYTSRVKHRWAGHIMRRTDHRWTKRTVEWTPRECKRPLGRPPTPLGGRVRKQS</sequence>
<reference evidence="3" key="2">
    <citation type="submission" date="2017-02" db="UniProtKB">
        <authorList>
            <consortium name="WormBaseParasite"/>
        </authorList>
    </citation>
    <scope>IDENTIFICATION</scope>
</reference>
<evidence type="ECO:0000256" key="1">
    <source>
        <dbReference type="SAM" id="MobiDB-lite"/>
    </source>
</evidence>
<name>A0A0K0DA63_ANGCA</name>
<accession>A0A0K0DA63</accession>
<protein>
    <submittedName>
        <fullName evidence="3">Reverse transcriptase</fullName>
    </submittedName>
</protein>
<organism evidence="2 3">
    <name type="scientific">Angiostrongylus cantonensis</name>
    <name type="common">Rat lungworm</name>
    <dbReference type="NCBI Taxonomy" id="6313"/>
    <lineage>
        <taxon>Eukaryota</taxon>
        <taxon>Metazoa</taxon>
        <taxon>Ecdysozoa</taxon>
        <taxon>Nematoda</taxon>
        <taxon>Chromadorea</taxon>
        <taxon>Rhabditida</taxon>
        <taxon>Rhabditina</taxon>
        <taxon>Rhabditomorpha</taxon>
        <taxon>Strongyloidea</taxon>
        <taxon>Metastrongylidae</taxon>
        <taxon>Angiostrongylus</taxon>
    </lineage>
</organism>
<reference evidence="2" key="1">
    <citation type="submission" date="2012-09" db="EMBL/GenBank/DDBJ databases">
        <authorList>
            <person name="Martin A.A."/>
        </authorList>
    </citation>
    <scope>NUCLEOTIDE SEQUENCE</scope>
</reference>
<dbReference type="STRING" id="6313.A0A0K0DA63"/>
<dbReference type="PANTHER" id="PTHR47027:SF20">
    <property type="entry name" value="REVERSE TRANSCRIPTASE-LIKE PROTEIN WITH RNA-DIRECTED DNA POLYMERASE DOMAIN"/>
    <property type="match status" value="1"/>
</dbReference>
<dbReference type="PANTHER" id="PTHR47027">
    <property type="entry name" value="REVERSE TRANSCRIPTASE DOMAIN-CONTAINING PROTEIN"/>
    <property type="match status" value="1"/>
</dbReference>
<dbReference type="AlphaFoldDB" id="A0A0K0DA63"/>